<feature type="compositionally biased region" description="Basic and acidic residues" evidence="3">
    <location>
        <begin position="497"/>
        <end position="514"/>
    </location>
</feature>
<proteinExistence type="inferred from homology"/>
<comment type="function">
    <text evidence="2">Involved in pre-mRNA splicing.</text>
</comment>
<keyword evidence="2" id="KW-0508">mRNA splicing</keyword>
<sequence length="561" mass="64469">MRRCRRLPPPRRPAAELTAYAVKMALTSFLPAPTQLSQDQLELEERARAQRSRQAALVSSRREPPPYGYRKGWIPRVLEDFGDGGAFPEIHVAQYPLDMGRKKKMSNALAVQVDAEGKIKYDAIARQGQSKDKVIYSKYTDLVPKEVMNVDDPELQRPDEEAIREITEKTRAALEKSVSQKVAAAMPVRAADKLAPAQYIRYTPSQQGVAFNSGAKQRVIRMVEMQKDPMEPPRFKINKKIPRGPPSPPAPVMHSPSRKMTVKEQQEWKIPPCISNWKNAKGYTIPLDKRLAADGRGLQTVHINENFAKLAEALYIADRKAREAVEMRAQVERKMAQKEKEKHEEKLREMAQKARERRAGIKTHVEKEDGEARERDEIRHDRHKERQHDRNLSRAAPDKRSKLQRNENRDISEVIALGVPNPRPSNEIQYDQRLFNQSKGMDSGFAGGEDEIYNVYDQPWRSGKDMAQNIYRPSKNLDKDMYGDDLEARIKTNRFVPDKEFSNSDRNTRGRGRDGPVQFEEDPFGLDKFLEEAKQHGGSKRPSDSSRPKEHEHESKKRRKD</sequence>
<evidence type="ECO:0000313" key="4">
    <source>
        <dbReference type="Ensembl" id="ENSCPVP00000006246.2"/>
    </source>
</evidence>
<keyword evidence="2" id="KW-0539">Nucleus</keyword>
<comment type="similarity">
    <text evidence="1 2">Belongs to the SNW family.</text>
</comment>
<feature type="region of interest" description="Disordered" evidence="3">
    <location>
        <begin position="232"/>
        <end position="256"/>
    </location>
</feature>
<dbReference type="GO" id="GO:0005681">
    <property type="term" value="C:spliceosomal complex"/>
    <property type="evidence" value="ECO:0007669"/>
    <property type="project" value="UniProtKB-UniRule"/>
</dbReference>
<dbReference type="Proteomes" id="UP000694382">
    <property type="component" value="Chromosome 5"/>
</dbReference>
<dbReference type="AlphaFoldDB" id="A0A8C3MGY0"/>
<evidence type="ECO:0000256" key="1">
    <source>
        <dbReference type="ARBA" id="ARBA00010197"/>
    </source>
</evidence>
<dbReference type="GO" id="GO:0000398">
    <property type="term" value="P:mRNA splicing, via spliceosome"/>
    <property type="evidence" value="ECO:0007669"/>
    <property type="project" value="InterPro"/>
</dbReference>
<feature type="region of interest" description="Disordered" evidence="3">
    <location>
        <begin position="44"/>
        <end position="63"/>
    </location>
</feature>
<name>A0A8C3MGY0_GEOPR</name>
<protein>
    <recommendedName>
        <fullName evidence="2">SNW domain-containing protein 1</fullName>
    </recommendedName>
</protein>
<reference evidence="4" key="3">
    <citation type="submission" date="2025-09" db="UniProtKB">
        <authorList>
            <consortium name="Ensembl"/>
        </authorList>
    </citation>
    <scope>IDENTIFICATION</scope>
</reference>
<comment type="subcellular location">
    <subcellularLocation>
        <location evidence="2">Nucleus</location>
    </subcellularLocation>
</comment>
<dbReference type="InterPro" id="IPR017862">
    <property type="entry name" value="SKI-int_prot_SKIP"/>
</dbReference>
<accession>A0A8C3MGY0</accession>
<evidence type="ECO:0000313" key="5">
    <source>
        <dbReference type="Proteomes" id="UP000694382"/>
    </source>
</evidence>
<accession>A0A8U8BMM9</accession>
<dbReference type="Pfam" id="PF02731">
    <property type="entry name" value="SKIP_SNW"/>
    <property type="match status" value="1"/>
</dbReference>
<feature type="region of interest" description="Disordered" evidence="3">
    <location>
        <begin position="497"/>
        <end position="561"/>
    </location>
</feature>
<dbReference type="PANTHER" id="PTHR12096">
    <property type="entry name" value="NUCLEAR PROTEIN SKIP-RELATED"/>
    <property type="match status" value="1"/>
</dbReference>
<organism evidence="4 5">
    <name type="scientific">Geospiza parvula</name>
    <name type="common">Small tree-finch</name>
    <name type="synonym">Camarhynchus parvulus</name>
    <dbReference type="NCBI Taxonomy" id="87175"/>
    <lineage>
        <taxon>Eukaryota</taxon>
        <taxon>Metazoa</taxon>
        <taxon>Chordata</taxon>
        <taxon>Craniata</taxon>
        <taxon>Vertebrata</taxon>
        <taxon>Euteleostomi</taxon>
        <taxon>Archelosauria</taxon>
        <taxon>Archosauria</taxon>
        <taxon>Dinosauria</taxon>
        <taxon>Saurischia</taxon>
        <taxon>Theropoda</taxon>
        <taxon>Coelurosauria</taxon>
        <taxon>Aves</taxon>
        <taxon>Neognathae</taxon>
        <taxon>Neoaves</taxon>
        <taxon>Telluraves</taxon>
        <taxon>Australaves</taxon>
        <taxon>Passeriformes</taxon>
        <taxon>Thraupidae</taxon>
        <taxon>Camarhynchus</taxon>
    </lineage>
</organism>
<dbReference type="InterPro" id="IPR004015">
    <property type="entry name" value="SKI-int_prot_SKIP_SNW-dom"/>
</dbReference>
<reference evidence="4" key="2">
    <citation type="submission" date="2025-08" db="UniProtKB">
        <authorList>
            <consortium name="Ensembl"/>
        </authorList>
    </citation>
    <scope>IDENTIFICATION</scope>
</reference>
<keyword evidence="2" id="KW-0747">Spliceosome</keyword>
<feature type="compositionally biased region" description="Basic and acidic residues" evidence="3">
    <location>
        <begin position="528"/>
        <end position="555"/>
    </location>
</feature>
<dbReference type="Ensembl" id="ENSCPVT00000006481.2">
    <property type="protein sequence ID" value="ENSCPVP00000006246.2"/>
    <property type="gene ID" value="ENSCPVG00000004598.2"/>
</dbReference>
<keyword evidence="2" id="KW-0507">mRNA processing</keyword>
<reference evidence="4" key="1">
    <citation type="submission" date="2020-02" db="EMBL/GenBank/DDBJ databases">
        <authorList>
            <person name="Enbody D E."/>
            <person name="Pettersson E M."/>
        </authorList>
    </citation>
    <scope>NUCLEOTIDE SEQUENCE [LARGE SCALE GENOMIC DNA]</scope>
</reference>
<keyword evidence="5" id="KW-1185">Reference proteome</keyword>
<evidence type="ECO:0000256" key="3">
    <source>
        <dbReference type="SAM" id="MobiDB-lite"/>
    </source>
</evidence>
<comment type="subunit">
    <text evidence="2">Identified in the spliceosome C complex.</text>
</comment>
<evidence type="ECO:0000256" key="2">
    <source>
        <dbReference type="RuleBase" id="RU367140"/>
    </source>
</evidence>
<feature type="region of interest" description="Disordered" evidence="3">
    <location>
        <begin position="334"/>
        <end position="409"/>
    </location>
</feature>